<dbReference type="SUPFAM" id="SSF143422">
    <property type="entry name" value="Transposase IS200-like"/>
    <property type="match status" value="1"/>
</dbReference>
<dbReference type="AlphaFoldDB" id="A0A947CWL0"/>
<dbReference type="PANTHER" id="PTHR33360">
    <property type="entry name" value="TRANSPOSASE FOR INSERTION SEQUENCE ELEMENT IS200"/>
    <property type="match status" value="1"/>
</dbReference>
<dbReference type="InterPro" id="IPR036515">
    <property type="entry name" value="Transposase_17_sf"/>
</dbReference>
<sequence length="133" mass="15876">MDGKRWKRSKTVVYNIGYHFIWCPKYRRKVLVSKVAKRLKELLLEKARKIEVEIAQMEIMPDHIHLFVKTVPTNSPHFVVQQLKGYTSRVLREESPFLKSRLPSLWTRSYYVESVGHISEETIRKYIEDQKGK</sequence>
<dbReference type="Pfam" id="PF01797">
    <property type="entry name" value="Y1_Tnp"/>
    <property type="match status" value="1"/>
</dbReference>
<evidence type="ECO:0000313" key="2">
    <source>
        <dbReference type="EMBL" id="MBT9282437.1"/>
    </source>
</evidence>
<dbReference type="SMART" id="SM01321">
    <property type="entry name" value="Y1_Tnp"/>
    <property type="match status" value="1"/>
</dbReference>
<name>A0A947CWL0_HYDSH</name>
<gene>
    <name evidence="2" type="primary">tnpA</name>
    <name evidence="2" type="ORF">KM312_07255</name>
</gene>
<feature type="domain" description="Transposase IS200-like" evidence="1">
    <location>
        <begin position="13"/>
        <end position="130"/>
    </location>
</feature>
<evidence type="ECO:0000313" key="3">
    <source>
        <dbReference type="Proteomes" id="UP000748108"/>
    </source>
</evidence>
<dbReference type="NCBIfam" id="NF033573">
    <property type="entry name" value="transpos_IS200"/>
    <property type="match status" value="1"/>
</dbReference>
<dbReference type="GO" id="GO:0003677">
    <property type="term" value="F:DNA binding"/>
    <property type="evidence" value="ECO:0007669"/>
    <property type="project" value="InterPro"/>
</dbReference>
<proteinExistence type="predicted"/>
<dbReference type="PANTHER" id="PTHR33360:SF2">
    <property type="entry name" value="TRANSPOSASE FOR INSERTION SEQUENCE ELEMENT IS200"/>
    <property type="match status" value="1"/>
</dbReference>
<accession>A0A947CWL0</accession>
<evidence type="ECO:0000259" key="1">
    <source>
        <dbReference type="SMART" id="SM01321"/>
    </source>
</evidence>
<comment type="caution">
    <text evidence="2">The sequence shown here is derived from an EMBL/GenBank/DDBJ whole genome shotgun (WGS) entry which is preliminary data.</text>
</comment>
<dbReference type="Proteomes" id="UP000748108">
    <property type="component" value="Unassembled WGS sequence"/>
</dbReference>
<dbReference type="Gene3D" id="3.30.70.1290">
    <property type="entry name" value="Transposase IS200-like"/>
    <property type="match status" value="1"/>
</dbReference>
<dbReference type="EMBL" id="JAHHQF010000056">
    <property type="protein sequence ID" value="MBT9282437.1"/>
    <property type="molecule type" value="Genomic_DNA"/>
</dbReference>
<dbReference type="GO" id="GO:0004803">
    <property type="term" value="F:transposase activity"/>
    <property type="evidence" value="ECO:0007669"/>
    <property type="project" value="InterPro"/>
</dbReference>
<organism evidence="2 3">
    <name type="scientific">Hydrogenibacillus schlegelii</name>
    <name type="common">Bacillus schlegelii</name>
    <dbReference type="NCBI Taxonomy" id="1484"/>
    <lineage>
        <taxon>Bacteria</taxon>
        <taxon>Bacillati</taxon>
        <taxon>Bacillota</taxon>
        <taxon>Bacilli</taxon>
        <taxon>Bacillales</taxon>
        <taxon>Bacillales Family X. Incertae Sedis</taxon>
        <taxon>Hydrogenibacillus</taxon>
    </lineage>
</organism>
<dbReference type="InterPro" id="IPR002686">
    <property type="entry name" value="Transposase_17"/>
</dbReference>
<protein>
    <submittedName>
        <fullName evidence="2">IS200/IS605 family transposase</fullName>
    </submittedName>
</protein>
<dbReference type="GO" id="GO:0006313">
    <property type="term" value="P:DNA transposition"/>
    <property type="evidence" value="ECO:0007669"/>
    <property type="project" value="InterPro"/>
</dbReference>
<reference evidence="2" key="1">
    <citation type="journal article" date="2021" name="Microbiology">
        <title>Metagenomic Analysis of the Microbial Community in the Underground Coal Fire Area (Kemerovo Region, Russia) Revealed Predominance of Thermophilic Members of the Phyla Deinococcus-thermus, Aquificae, and Firmicutes.</title>
        <authorList>
            <person name="Kadnikov V."/>
            <person name="Mardanov A.V."/>
            <person name="Beletsky A.V."/>
            <person name="Karnachuk O.V."/>
            <person name="Ravin N.V."/>
        </authorList>
    </citation>
    <scope>NUCLEOTIDE SEQUENCE</scope>
    <source>
        <strain evidence="2">RBS10-49</strain>
    </source>
</reference>